<keyword evidence="5" id="KW-0539">Nucleus</keyword>
<dbReference type="Ensembl" id="ENSPNYT00000026578.1">
    <property type="protein sequence ID" value="ENSPNYP00000025941.1"/>
    <property type="gene ID" value="ENSPNYG00000019579.1"/>
</dbReference>
<dbReference type="GO" id="GO:0008023">
    <property type="term" value="C:transcription elongation factor complex"/>
    <property type="evidence" value="ECO:0007669"/>
    <property type="project" value="InterPro"/>
</dbReference>
<dbReference type="OrthoDB" id="6284217at2759"/>
<evidence type="ECO:0000256" key="6">
    <source>
        <dbReference type="PROSITE-ProRule" id="PRU01324"/>
    </source>
</evidence>
<feature type="compositionally biased region" description="Polar residues" evidence="7">
    <location>
        <begin position="360"/>
        <end position="369"/>
    </location>
</feature>
<evidence type="ECO:0000256" key="5">
    <source>
        <dbReference type="ARBA" id="ARBA00023242"/>
    </source>
</evidence>
<keyword evidence="11" id="KW-0648">Protein biosynthesis</keyword>
<feature type="compositionally biased region" description="Polar residues" evidence="7">
    <location>
        <begin position="417"/>
        <end position="438"/>
    </location>
</feature>
<dbReference type="InterPro" id="IPR036390">
    <property type="entry name" value="WH_DNA-bd_sf"/>
</dbReference>
<sequence length="605" mass="69505">MASLRQEHQYGLSCGKNNKNSPNRTLYHVKLTDTAIRALEAYQNLKGSLSSEPSICFKGSQGYIKIPAPTSESPSALRVFSFYLSSDSKDQPQASFDCIHQYVSSDGREQLEGQGSIQDKITVCATDDSYQMTRERMSQVEKDSWSRSAIEIKPGATHPSKCVKYQKRPGPLPASDSSFSKYSVNNRRNGSMATSMQKPLKDRIVHLLALKPYRKPELLLWLERERASPKDKAELGAILEEVAKLNPKDSSYSLRDDFYRHVQRDWPGYNEEEKQLVSRLLARKLQPHIGNQSRNPQPNPSVLRTSEDQSIAKNLAVKRPVPFDSQERLAAKRQKLTDQRLQRQPAVNGLLNNKGGHNDATPSLNPSFHTKTEFQRTDNHTDNQNGLPGSHNSFPLMHKLSSTSDTPVSETREQEPKVSSLQPTQRDSNCAQPQLANSQHRKKKSKKHKDKEREKFKDDHRTDWLKTNNELEKNPDKLDNPDITNTVVSEEKPDYVLKYSPITSLEQREQYQEDFCAEYDEYKDLHSRIATITHMFIQLGSKIKSLSPGTQEYKTMEDQILEKYNKYRKKFPSYREEKKRCEYLHEKLSYIKQLIMDYDVSKASS</sequence>
<protein>
    <submittedName>
        <fullName evidence="9">Elongation factor for RNA polymerase II 3</fullName>
    </submittedName>
    <submittedName>
        <fullName evidence="11">RNA polymerase II elongation factor ELL3</fullName>
    </submittedName>
</protein>
<dbReference type="InterPro" id="IPR019464">
    <property type="entry name" value="ELL_N"/>
</dbReference>
<dbReference type="Gene3D" id="1.10.10.2670">
    <property type="entry name" value="E3 ubiquitin-protein ligase"/>
    <property type="match status" value="1"/>
</dbReference>
<evidence type="ECO:0000259" key="8">
    <source>
        <dbReference type="PROSITE" id="PS51980"/>
    </source>
</evidence>
<dbReference type="InterPro" id="IPR042065">
    <property type="entry name" value="E3_ELL-like"/>
</dbReference>
<dbReference type="AlphaFoldDB" id="A0A3B4GXF4"/>
<dbReference type="Gene3D" id="6.10.140.340">
    <property type="match status" value="1"/>
</dbReference>
<feature type="region of interest" description="Disordered" evidence="7">
    <location>
        <begin position="158"/>
        <end position="182"/>
    </location>
</feature>
<dbReference type="GO" id="GO:0000987">
    <property type="term" value="F:cis-regulatory region sequence-specific DNA binding"/>
    <property type="evidence" value="ECO:0007669"/>
    <property type="project" value="TreeGrafter"/>
</dbReference>
<feature type="compositionally biased region" description="Basic and acidic residues" evidence="7">
    <location>
        <begin position="370"/>
        <end position="381"/>
    </location>
</feature>
<feature type="compositionally biased region" description="Basic and acidic residues" evidence="7">
    <location>
        <begin position="451"/>
        <end position="480"/>
    </location>
</feature>
<dbReference type="GeneTree" id="ENSGT00940000164943"/>
<dbReference type="PANTHER" id="PTHR23288">
    <property type="entry name" value="OCCLUDIN AND RNA POLYMERASE II ELONGATION FACTOR ELL"/>
    <property type="match status" value="1"/>
</dbReference>
<dbReference type="InterPro" id="IPR010844">
    <property type="entry name" value="Occludin_ELL"/>
</dbReference>
<dbReference type="Pfam" id="PF10390">
    <property type="entry name" value="ELL"/>
    <property type="match status" value="1"/>
</dbReference>
<evidence type="ECO:0000256" key="1">
    <source>
        <dbReference type="ARBA" id="ARBA00004123"/>
    </source>
</evidence>
<keyword evidence="4" id="KW-0804">Transcription</keyword>
<dbReference type="PANTHER" id="PTHR23288:SF12">
    <property type="entry name" value="RNA POLYMERASE II ELONGATION FACTOR ELL2 ISOFORM X1"/>
    <property type="match status" value="1"/>
</dbReference>
<dbReference type="Proteomes" id="UP000695023">
    <property type="component" value="Unplaced"/>
</dbReference>
<reference evidence="9" key="1">
    <citation type="submission" date="2023-09" db="UniProtKB">
        <authorList>
            <consortium name="Ensembl"/>
        </authorList>
    </citation>
    <scope>IDENTIFICATION</scope>
</reference>
<evidence type="ECO:0000256" key="7">
    <source>
        <dbReference type="SAM" id="MobiDB-lite"/>
    </source>
</evidence>
<gene>
    <name evidence="11" type="primary">ell3</name>
</gene>
<reference evidence="11" key="2">
    <citation type="submission" date="2025-04" db="UniProtKB">
        <authorList>
            <consortium name="RefSeq"/>
        </authorList>
    </citation>
    <scope>IDENTIFICATION</scope>
</reference>
<evidence type="ECO:0000313" key="10">
    <source>
        <dbReference type="Proteomes" id="UP000695023"/>
    </source>
</evidence>
<accession>A0A3B4GXF4</accession>
<evidence type="ECO:0000313" key="11">
    <source>
        <dbReference type="RefSeq" id="XP_005733446.1"/>
    </source>
</evidence>
<feature type="compositionally biased region" description="Polar residues" evidence="7">
    <location>
        <begin position="400"/>
        <end position="409"/>
    </location>
</feature>
<feature type="compositionally biased region" description="Basic residues" evidence="7">
    <location>
        <begin position="439"/>
        <end position="450"/>
    </location>
</feature>
<feature type="domain" description="OCEL" evidence="8">
    <location>
        <begin position="493"/>
        <end position="603"/>
    </location>
</feature>
<dbReference type="GeneID" id="102192890"/>
<dbReference type="RefSeq" id="XP_005733446.1">
    <property type="nucleotide sequence ID" value="XM_005733389.1"/>
</dbReference>
<feature type="region of interest" description="Disordered" evidence="7">
    <location>
        <begin position="334"/>
        <end position="484"/>
    </location>
</feature>
<comment type="similarity">
    <text evidence="2 6">Belongs to the ELL/occludin family.</text>
</comment>
<dbReference type="GO" id="GO:0042795">
    <property type="term" value="P:snRNA transcription by RNA polymerase II"/>
    <property type="evidence" value="ECO:0007669"/>
    <property type="project" value="TreeGrafter"/>
</dbReference>
<dbReference type="InterPro" id="IPR031176">
    <property type="entry name" value="ELL/occludin"/>
</dbReference>
<dbReference type="PROSITE" id="PS51980">
    <property type="entry name" value="OCEL"/>
    <property type="match status" value="1"/>
</dbReference>
<evidence type="ECO:0000256" key="4">
    <source>
        <dbReference type="ARBA" id="ARBA00023163"/>
    </source>
</evidence>
<keyword evidence="10" id="KW-1185">Reference proteome</keyword>
<dbReference type="SUPFAM" id="SSF144292">
    <property type="entry name" value="occludin/ELL-like"/>
    <property type="match status" value="1"/>
</dbReference>
<keyword evidence="11" id="KW-0251">Elongation factor</keyword>
<feature type="compositionally biased region" description="Polar residues" evidence="7">
    <location>
        <begin position="382"/>
        <end position="393"/>
    </location>
</feature>
<comment type="subcellular location">
    <subcellularLocation>
        <location evidence="1">Nucleus</location>
    </subcellularLocation>
</comment>
<dbReference type="GO" id="GO:0032968">
    <property type="term" value="P:positive regulation of transcription elongation by RNA polymerase II"/>
    <property type="evidence" value="ECO:0007669"/>
    <property type="project" value="TreeGrafter"/>
</dbReference>
<evidence type="ECO:0000256" key="2">
    <source>
        <dbReference type="ARBA" id="ARBA00009171"/>
    </source>
</evidence>
<name>A0A3B4GXF4_9CICH</name>
<evidence type="ECO:0000256" key="3">
    <source>
        <dbReference type="ARBA" id="ARBA00023015"/>
    </source>
</evidence>
<dbReference type="Pfam" id="PF07303">
    <property type="entry name" value="Occludin_ELL"/>
    <property type="match status" value="1"/>
</dbReference>
<dbReference type="GO" id="GO:0003746">
    <property type="term" value="F:translation elongation factor activity"/>
    <property type="evidence" value="ECO:0007669"/>
    <property type="project" value="UniProtKB-KW"/>
</dbReference>
<proteinExistence type="inferred from homology"/>
<dbReference type="STRING" id="303518.ENSPNYP00000025941"/>
<dbReference type="SUPFAM" id="SSF46785">
    <property type="entry name" value="Winged helix' DNA-binding domain"/>
    <property type="match status" value="1"/>
</dbReference>
<organism evidence="9">
    <name type="scientific">Pundamilia nyererei</name>
    <dbReference type="NCBI Taxonomy" id="303518"/>
    <lineage>
        <taxon>Eukaryota</taxon>
        <taxon>Metazoa</taxon>
        <taxon>Chordata</taxon>
        <taxon>Craniata</taxon>
        <taxon>Vertebrata</taxon>
        <taxon>Euteleostomi</taxon>
        <taxon>Actinopterygii</taxon>
        <taxon>Neopterygii</taxon>
        <taxon>Teleostei</taxon>
        <taxon>Neoteleostei</taxon>
        <taxon>Acanthomorphata</taxon>
        <taxon>Ovalentaria</taxon>
        <taxon>Cichlomorphae</taxon>
        <taxon>Cichliformes</taxon>
        <taxon>Cichlidae</taxon>
        <taxon>African cichlids</taxon>
        <taxon>Pseudocrenilabrinae</taxon>
        <taxon>Haplochromini</taxon>
        <taxon>Pundamilia</taxon>
    </lineage>
</organism>
<dbReference type="GO" id="GO:0006368">
    <property type="term" value="P:transcription elongation by RNA polymerase II"/>
    <property type="evidence" value="ECO:0007669"/>
    <property type="project" value="InterPro"/>
</dbReference>
<keyword evidence="3" id="KW-0805">Transcription regulation</keyword>
<evidence type="ECO:0000313" key="9">
    <source>
        <dbReference type="Ensembl" id="ENSPNYP00000025941.1"/>
    </source>
</evidence>